<sequence>MDRSILSSTLLFWSGSFNCFHFPCRAMSVSLFNISSLIGLPCTREEIFALRTMSPGVDYDHKDLKPSYPAFLRSACDYSKPTSV</sequence>
<comment type="caution">
    <text evidence="1">The sequence shown here is derived from an EMBL/GenBank/DDBJ whole genome shotgun (WGS) entry which is preliminary data.</text>
</comment>
<evidence type="ECO:0000313" key="1">
    <source>
        <dbReference type="EMBL" id="GKV47117.1"/>
    </source>
</evidence>
<gene>
    <name evidence="1" type="ORF">SLEP1_g54042</name>
</gene>
<dbReference type="AlphaFoldDB" id="A0AAV5MCB6"/>
<name>A0AAV5MCB6_9ROSI</name>
<dbReference type="EMBL" id="BPVZ01000221">
    <property type="protein sequence ID" value="GKV47117.1"/>
    <property type="molecule type" value="Genomic_DNA"/>
</dbReference>
<dbReference type="Proteomes" id="UP001054252">
    <property type="component" value="Unassembled WGS sequence"/>
</dbReference>
<evidence type="ECO:0008006" key="3">
    <source>
        <dbReference type="Google" id="ProtNLM"/>
    </source>
</evidence>
<accession>A0AAV5MCB6</accession>
<organism evidence="1 2">
    <name type="scientific">Rubroshorea leprosula</name>
    <dbReference type="NCBI Taxonomy" id="152421"/>
    <lineage>
        <taxon>Eukaryota</taxon>
        <taxon>Viridiplantae</taxon>
        <taxon>Streptophyta</taxon>
        <taxon>Embryophyta</taxon>
        <taxon>Tracheophyta</taxon>
        <taxon>Spermatophyta</taxon>
        <taxon>Magnoliopsida</taxon>
        <taxon>eudicotyledons</taxon>
        <taxon>Gunneridae</taxon>
        <taxon>Pentapetalae</taxon>
        <taxon>rosids</taxon>
        <taxon>malvids</taxon>
        <taxon>Malvales</taxon>
        <taxon>Dipterocarpaceae</taxon>
        <taxon>Rubroshorea</taxon>
    </lineage>
</organism>
<protein>
    <recommendedName>
        <fullName evidence="3">Secreted protein</fullName>
    </recommendedName>
</protein>
<reference evidence="1 2" key="1">
    <citation type="journal article" date="2021" name="Commun. Biol.">
        <title>The genome of Shorea leprosula (Dipterocarpaceae) highlights the ecological relevance of drought in aseasonal tropical rainforests.</title>
        <authorList>
            <person name="Ng K.K.S."/>
            <person name="Kobayashi M.J."/>
            <person name="Fawcett J.A."/>
            <person name="Hatakeyama M."/>
            <person name="Paape T."/>
            <person name="Ng C.H."/>
            <person name="Ang C.C."/>
            <person name="Tnah L.H."/>
            <person name="Lee C.T."/>
            <person name="Nishiyama T."/>
            <person name="Sese J."/>
            <person name="O'Brien M.J."/>
            <person name="Copetti D."/>
            <person name="Mohd Noor M.I."/>
            <person name="Ong R.C."/>
            <person name="Putra M."/>
            <person name="Sireger I.Z."/>
            <person name="Indrioko S."/>
            <person name="Kosugi Y."/>
            <person name="Izuno A."/>
            <person name="Isagi Y."/>
            <person name="Lee S.L."/>
            <person name="Shimizu K.K."/>
        </authorList>
    </citation>
    <scope>NUCLEOTIDE SEQUENCE [LARGE SCALE GENOMIC DNA]</scope>
    <source>
        <strain evidence="1">214</strain>
    </source>
</reference>
<evidence type="ECO:0000313" key="2">
    <source>
        <dbReference type="Proteomes" id="UP001054252"/>
    </source>
</evidence>
<keyword evidence="2" id="KW-1185">Reference proteome</keyword>
<proteinExistence type="predicted"/>